<evidence type="ECO:0000313" key="1">
    <source>
        <dbReference type="EMBL" id="RHI25808.1"/>
    </source>
</evidence>
<sequence length="61" mass="6903">MKNDSQFLFTSDEVTKNNLTKLGFSEIPSGGSFFIFINDSTLKFDDTIPVDKIGFTNKLMF</sequence>
<accession>A0A414ZRG2</accession>
<protein>
    <submittedName>
        <fullName evidence="1">Uncharacterized protein</fullName>
    </submittedName>
</protein>
<dbReference type="Proteomes" id="UP000285865">
    <property type="component" value="Unassembled WGS sequence"/>
</dbReference>
<dbReference type="EMBL" id="QRKN01000001">
    <property type="protein sequence ID" value="RHI25808.1"/>
    <property type="molecule type" value="Genomic_DNA"/>
</dbReference>
<gene>
    <name evidence="1" type="ORF">DW172_03785</name>
</gene>
<evidence type="ECO:0000313" key="2">
    <source>
        <dbReference type="Proteomes" id="UP000285865"/>
    </source>
</evidence>
<name>A0A414ZRG2_9FIRM</name>
<comment type="caution">
    <text evidence="1">The sequence shown here is derived from an EMBL/GenBank/DDBJ whole genome shotgun (WGS) entry which is preliminary data.</text>
</comment>
<proteinExistence type="predicted"/>
<dbReference type="AlphaFoldDB" id="A0A414ZRG2"/>
<dbReference type="RefSeq" id="WP_118257284.1">
    <property type="nucleotide sequence ID" value="NZ_JBDMEJ010000019.1"/>
</dbReference>
<reference evidence="1 2" key="1">
    <citation type="submission" date="2018-08" db="EMBL/GenBank/DDBJ databases">
        <title>A genome reference for cultivated species of the human gut microbiota.</title>
        <authorList>
            <person name="Zou Y."/>
            <person name="Xue W."/>
            <person name="Luo G."/>
        </authorList>
    </citation>
    <scope>NUCLEOTIDE SEQUENCE [LARGE SCALE GENOMIC DNA]</scope>
    <source>
        <strain evidence="1 2">AM16-11</strain>
    </source>
</reference>
<organism evidence="1 2">
    <name type="scientific">Agathobacter rectalis</name>
    <dbReference type="NCBI Taxonomy" id="39491"/>
    <lineage>
        <taxon>Bacteria</taxon>
        <taxon>Bacillati</taxon>
        <taxon>Bacillota</taxon>
        <taxon>Clostridia</taxon>
        <taxon>Lachnospirales</taxon>
        <taxon>Lachnospiraceae</taxon>
        <taxon>Agathobacter</taxon>
    </lineage>
</organism>